<proteinExistence type="predicted"/>
<comment type="caution">
    <text evidence="3">The sequence shown here is derived from an EMBL/GenBank/DDBJ whole genome shotgun (WGS) entry which is preliminary data.</text>
</comment>
<organism evidence="3 4">
    <name type="scientific">Streptomyces nigrescens</name>
    <dbReference type="NCBI Taxonomy" id="1920"/>
    <lineage>
        <taxon>Bacteria</taxon>
        <taxon>Bacillati</taxon>
        <taxon>Actinomycetota</taxon>
        <taxon>Actinomycetes</taxon>
        <taxon>Kitasatosporales</taxon>
        <taxon>Streptomycetaceae</taxon>
        <taxon>Streptomyces</taxon>
    </lineage>
</organism>
<sequence length="167" mass="18920">MSDDLWSRVESLLPVRQQRLRKLGRPSLDDRGCLQGIPFVLHTGIQWEWLPQELGFGSGMTGWRRPRDWHEARGMEPVAPGAAIELHRVGELVWSPGGRGDRRLAPPGPSRRPKTGPSPVPLRRDATTPSRLPPHDRRAASREPLRVLPGHRRRRRKTTLAAADRLE</sequence>
<feature type="domain" description="Insertion element IS402-like" evidence="2">
    <location>
        <begin position="1"/>
        <end position="73"/>
    </location>
</feature>
<dbReference type="AlphaFoldDB" id="A0A640TYR4"/>
<feature type="compositionally biased region" description="Basic residues" evidence="1">
    <location>
        <begin position="149"/>
        <end position="158"/>
    </location>
</feature>
<dbReference type="EMBL" id="BLIP01000003">
    <property type="protein sequence ID" value="GFE27361.1"/>
    <property type="molecule type" value="Genomic_DNA"/>
</dbReference>
<protein>
    <recommendedName>
        <fullName evidence="2">Insertion element IS402-like domain-containing protein</fullName>
    </recommendedName>
</protein>
<evidence type="ECO:0000313" key="3">
    <source>
        <dbReference type="EMBL" id="GFE27361.1"/>
    </source>
</evidence>
<name>A0A640TYR4_STRNI</name>
<gene>
    <name evidence="3" type="ORF">Sliba_78140</name>
</gene>
<dbReference type="InterPro" id="IPR025161">
    <property type="entry name" value="IS402-like_dom"/>
</dbReference>
<evidence type="ECO:0000313" key="4">
    <source>
        <dbReference type="Proteomes" id="UP000429552"/>
    </source>
</evidence>
<feature type="compositionally biased region" description="Basic and acidic residues" evidence="1">
    <location>
        <begin position="133"/>
        <end position="145"/>
    </location>
</feature>
<evidence type="ECO:0000256" key="1">
    <source>
        <dbReference type="SAM" id="MobiDB-lite"/>
    </source>
</evidence>
<dbReference type="Pfam" id="PF13340">
    <property type="entry name" value="DUF4096"/>
    <property type="match status" value="1"/>
</dbReference>
<dbReference type="Proteomes" id="UP000429552">
    <property type="component" value="Unassembled WGS sequence"/>
</dbReference>
<reference evidence="3 4" key="1">
    <citation type="submission" date="2019-12" db="EMBL/GenBank/DDBJ databases">
        <title>Whole genome shotgun sequence of Streptomyces libani subsp. libani NBRC 13452.</title>
        <authorList>
            <person name="Ichikawa N."/>
            <person name="Kimura A."/>
            <person name="Kitahashi Y."/>
            <person name="Komaki H."/>
            <person name="Tamura T."/>
        </authorList>
    </citation>
    <scope>NUCLEOTIDE SEQUENCE [LARGE SCALE GENOMIC DNA]</scope>
    <source>
        <strain evidence="3 4">NBRC 13452</strain>
    </source>
</reference>
<feature type="compositionally biased region" description="Pro residues" evidence="1">
    <location>
        <begin position="106"/>
        <end position="120"/>
    </location>
</feature>
<feature type="region of interest" description="Disordered" evidence="1">
    <location>
        <begin position="93"/>
        <end position="167"/>
    </location>
</feature>
<evidence type="ECO:0000259" key="2">
    <source>
        <dbReference type="Pfam" id="PF13340"/>
    </source>
</evidence>
<dbReference type="RefSeq" id="WP_174876499.1">
    <property type="nucleotide sequence ID" value="NZ_BLIP01000003.1"/>
</dbReference>
<accession>A0A640TYR4</accession>